<dbReference type="Proteomes" id="UP001314170">
    <property type="component" value="Unassembled WGS sequence"/>
</dbReference>
<dbReference type="AlphaFoldDB" id="A0AAV1RH18"/>
<evidence type="ECO:0000313" key="1">
    <source>
        <dbReference type="EMBL" id="CAK7335726.1"/>
    </source>
</evidence>
<gene>
    <name evidence="1" type="ORF">DCAF_LOCUS10727</name>
</gene>
<dbReference type="EMBL" id="CAWUPB010000994">
    <property type="protein sequence ID" value="CAK7335726.1"/>
    <property type="molecule type" value="Genomic_DNA"/>
</dbReference>
<name>A0AAV1RH18_9ROSI</name>
<accession>A0AAV1RH18</accession>
<protein>
    <submittedName>
        <fullName evidence="1">Uncharacterized protein</fullName>
    </submittedName>
</protein>
<keyword evidence="2" id="KW-1185">Reference proteome</keyword>
<comment type="caution">
    <text evidence="1">The sequence shown here is derived from an EMBL/GenBank/DDBJ whole genome shotgun (WGS) entry which is preliminary data.</text>
</comment>
<sequence>MRATLLSLLGDVEKAPLCGVENLEFVLLSDREKKLEAFSLPNLDNSRKSVPIVAEVPFATVSNKADEPVPASSLEVAEEPRSTSYAVEIYVCKGFSQEMSAGAFSDKASLLSRTYFDLELDGTKRVDLLFSDRSCVANRRVMSVSVESALSNLSQIHLSPEIAH</sequence>
<proteinExistence type="predicted"/>
<organism evidence="1 2">
    <name type="scientific">Dovyalis caffra</name>
    <dbReference type="NCBI Taxonomy" id="77055"/>
    <lineage>
        <taxon>Eukaryota</taxon>
        <taxon>Viridiplantae</taxon>
        <taxon>Streptophyta</taxon>
        <taxon>Embryophyta</taxon>
        <taxon>Tracheophyta</taxon>
        <taxon>Spermatophyta</taxon>
        <taxon>Magnoliopsida</taxon>
        <taxon>eudicotyledons</taxon>
        <taxon>Gunneridae</taxon>
        <taxon>Pentapetalae</taxon>
        <taxon>rosids</taxon>
        <taxon>fabids</taxon>
        <taxon>Malpighiales</taxon>
        <taxon>Salicaceae</taxon>
        <taxon>Flacourtieae</taxon>
        <taxon>Dovyalis</taxon>
    </lineage>
</organism>
<reference evidence="1 2" key="1">
    <citation type="submission" date="2024-01" db="EMBL/GenBank/DDBJ databases">
        <authorList>
            <person name="Waweru B."/>
        </authorList>
    </citation>
    <scope>NUCLEOTIDE SEQUENCE [LARGE SCALE GENOMIC DNA]</scope>
</reference>
<evidence type="ECO:0000313" key="2">
    <source>
        <dbReference type="Proteomes" id="UP001314170"/>
    </source>
</evidence>